<feature type="region of interest" description="Disordered" evidence="2">
    <location>
        <begin position="69"/>
        <end position="127"/>
    </location>
</feature>
<sequence length="127" mass="14736">MVREASLDQQYQSQLDAATHLYHQETTQLQANIATLHKEVEEYAERAIQAESDGIRMGELTQLCRLAFPSDESNKDDRNLDLSIWSQQEDKEGRIDKEDGRKNDYGDKEGRRPLNAWNDQMAQKETH</sequence>
<dbReference type="Proteomes" id="UP001292094">
    <property type="component" value="Unassembled WGS sequence"/>
</dbReference>
<keyword evidence="1" id="KW-0175">Coiled coil</keyword>
<comment type="caution">
    <text evidence="3">The sequence shown here is derived from an EMBL/GenBank/DDBJ whole genome shotgun (WGS) entry which is preliminary data.</text>
</comment>
<feature type="coiled-coil region" evidence="1">
    <location>
        <begin position="26"/>
        <end position="53"/>
    </location>
</feature>
<proteinExistence type="predicted"/>
<protein>
    <submittedName>
        <fullName evidence="3">Uncharacterized protein</fullName>
    </submittedName>
</protein>
<feature type="compositionally biased region" description="Basic and acidic residues" evidence="2">
    <location>
        <begin position="88"/>
        <end position="112"/>
    </location>
</feature>
<gene>
    <name evidence="3" type="ORF">Pmani_027938</name>
</gene>
<name>A0AAE1P353_9EUCA</name>
<keyword evidence="4" id="KW-1185">Reference proteome</keyword>
<reference evidence="3" key="1">
    <citation type="submission" date="2023-11" db="EMBL/GenBank/DDBJ databases">
        <title>Genome assemblies of two species of porcelain crab, Petrolisthes cinctipes and Petrolisthes manimaculis (Anomura: Porcellanidae).</title>
        <authorList>
            <person name="Angst P."/>
        </authorList>
    </citation>
    <scope>NUCLEOTIDE SEQUENCE</scope>
    <source>
        <strain evidence="3">PB745_02</strain>
        <tissue evidence="3">Gill</tissue>
    </source>
</reference>
<evidence type="ECO:0000313" key="4">
    <source>
        <dbReference type="Proteomes" id="UP001292094"/>
    </source>
</evidence>
<dbReference type="AlphaFoldDB" id="A0AAE1P353"/>
<accession>A0AAE1P353</accession>
<evidence type="ECO:0000256" key="1">
    <source>
        <dbReference type="SAM" id="Coils"/>
    </source>
</evidence>
<evidence type="ECO:0000313" key="3">
    <source>
        <dbReference type="EMBL" id="KAK4299827.1"/>
    </source>
</evidence>
<dbReference type="EMBL" id="JAWZYT010003168">
    <property type="protein sequence ID" value="KAK4299827.1"/>
    <property type="molecule type" value="Genomic_DNA"/>
</dbReference>
<evidence type="ECO:0000256" key="2">
    <source>
        <dbReference type="SAM" id="MobiDB-lite"/>
    </source>
</evidence>
<organism evidence="3 4">
    <name type="scientific">Petrolisthes manimaculis</name>
    <dbReference type="NCBI Taxonomy" id="1843537"/>
    <lineage>
        <taxon>Eukaryota</taxon>
        <taxon>Metazoa</taxon>
        <taxon>Ecdysozoa</taxon>
        <taxon>Arthropoda</taxon>
        <taxon>Crustacea</taxon>
        <taxon>Multicrustacea</taxon>
        <taxon>Malacostraca</taxon>
        <taxon>Eumalacostraca</taxon>
        <taxon>Eucarida</taxon>
        <taxon>Decapoda</taxon>
        <taxon>Pleocyemata</taxon>
        <taxon>Anomura</taxon>
        <taxon>Galatheoidea</taxon>
        <taxon>Porcellanidae</taxon>
        <taxon>Petrolisthes</taxon>
    </lineage>
</organism>